<dbReference type="SUPFAM" id="SSF103473">
    <property type="entry name" value="MFS general substrate transporter"/>
    <property type="match status" value="1"/>
</dbReference>
<dbReference type="Proteomes" id="UP000231644">
    <property type="component" value="Unassembled WGS sequence"/>
</dbReference>
<feature type="transmembrane region" description="Helical" evidence="8">
    <location>
        <begin position="263"/>
        <end position="281"/>
    </location>
</feature>
<dbReference type="AlphaFoldDB" id="A0A1I1MIL2"/>
<dbReference type="PROSITE" id="PS00216">
    <property type="entry name" value="SUGAR_TRANSPORT_1"/>
    <property type="match status" value="1"/>
</dbReference>
<protein>
    <recommendedName>
        <fullName evidence="8">Bcr/CflA family efflux transporter</fullName>
    </recommendedName>
</protein>
<evidence type="ECO:0000256" key="7">
    <source>
        <dbReference type="ARBA" id="ARBA00023136"/>
    </source>
</evidence>
<dbReference type="STRING" id="517719.SAMN05421762_2428"/>
<dbReference type="GO" id="GO:0005886">
    <property type="term" value="C:plasma membrane"/>
    <property type="evidence" value="ECO:0007669"/>
    <property type="project" value="UniProtKB-SubCell"/>
</dbReference>
<dbReference type="InterPro" id="IPR020846">
    <property type="entry name" value="MFS_dom"/>
</dbReference>
<dbReference type="GO" id="GO:1990961">
    <property type="term" value="P:xenobiotic detoxification by transmembrane export across the plasma membrane"/>
    <property type="evidence" value="ECO:0007669"/>
    <property type="project" value="InterPro"/>
</dbReference>
<keyword evidence="7 8" id="KW-0472">Membrane</keyword>
<feature type="transmembrane region" description="Helical" evidence="8">
    <location>
        <begin position="319"/>
        <end position="336"/>
    </location>
</feature>
<keyword evidence="8" id="KW-0997">Cell inner membrane</keyword>
<sequence>MPFRVVICQMAENSETFPMRAATTPPHLWTLILLTGNSVLTVNMFLPSLAHMSEDFGVSYGRMSLAVGGYLLITAFTQIIIGPLSDRYGRRPVILWGMAIFTLASVLCAVTRDFNLFLLGRVLQSASATGMALSRAVIRDQYDDRESASKMATVAMIMALAPMIGPTMGGLLDAAFGWRASFLLYTGLGLALFVLVWVDLGETHHHRSVTFGAQFREYPELFRSRRFWGYATCASFSVSTFHIFVSGAPLVVAAAFGMGPAKLGMFMGTITLGFVIGSGISSRVSKHSELSTMMIAGRLIAVIGLGLPALAIWMGYLSIPLFFGAMVLSGLGNGMTTPNANAGAMSIRPHIAGSASGLSSAMIVFVGAFATTFTGAVLTEEQGAWMLPAIMCLASVIGLVAALIVRAIDRQEARMATAG</sequence>
<feature type="transmembrane region" description="Helical" evidence="8">
    <location>
        <begin position="93"/>
        <end position="112"/>
    </location>
</feature>
<feature type="transmembrane region" description="Helical" evidence="8">
    <location>
        <begin position="357"/>
        <end position="378"/>
    </location>
</feature>
<feature type="transmembrane region" description="Helical" evidence="8">
    <location>
        <begin position="384"/>
        <end position="405"/>
    </location>
</feature>
<feature type="transmembrane region" description="Helical" evidence="8">
    <location>
        <begin position="118"/>
        <end position="138"/>
    </location>
</feature>
<dbReference type="PANTHER" id="PTHR43124">
    <property type="entry name" value="PURINE EFFLUX PUMP PBUE"/>
    <property type="match status" value="1"/>
</dbReference>
<name>A0A1I1MIL2_9RHOB</name>
<evidence type="ECO:0000259" key="9">
    <source>
        <dbReference type="PROSITE" id="PS50850"/>
    </source>
</evidence>
<dbReference type="Gene3D" id="1.20.1720.10">
    <property type="entry name" value="Multidrug resistance protein D"/>
    <property type="match status" value="1"/>
</dbReference>
<proteinExistence type="inferred from homology"/>
<feature type="transmembrane region" description="Helical" evidence="8">
    <location>
        <begin position="293"/>
        <end position="313"/>
    </location>
</feature>
<organism evidence="10 11">
    <name type="scientific">Pseudooceanicola nitratireducens</name>
    <dbReference type="NCBI Taxonomy" id="517719"/>
    <lineage>
        <taxon>Bacteria</taxon>
        <taxon>Pseudomonadati</taxon>
        <taxon>Pseudomonadota</taxon>
        <taxon>Alphaproteobacteria</taxon>
        <taxon>Rhodobacterales</taxon>
        <taxon>Paracoccaceae</taxon>
        <taxon>Pseudooceanicola</taxon>
    </lineage>
</organism>
<dbReference type="NCBIfam" id="TIGR00710">
    <property type="entry name" value="efflux_Bcr_CflA"/>
    <property type="match status" value="1"/>
</dbReference>
<feature type="transmembrane region" description="Helical" evidence="8">
    <location>
        <begin position="28"/>
        <end position="50"/>
    </location>
</feature>
<dbReference type="PROSITE" id="PS50850">
    <property type="entry name" value="MFS"/>
    <property type="match status" value="1"/>
</dbReference>
<reference evidence="10 11" key="1">
    <citation type="submission" date="2016-10" db="EMBL/GenBank/DDBJ databases">
        <authorList>
            <person name="de Groot N.N."/>
        </authorList>
    </citation>
    <scope>NUCLEOTIDE SEQUENCE [LARGE SCALE GENOMIC DNA]</scope>
    <source>
        <strain evidence="10 11">DSM 29619</strain>
    </source>
</reference>
<evidence type="ECO:0000256" key="5">
    <source>
        <dbReference type="ARBA" id="ARBA00022692"/>
    </source>
</evidence>
<evidence type="ECO:0000256" key="2">
    <source>
        <dbReference type="ARBA" id="ARBA00006236"/>
    </source>
</evidence>
<dbReference type="InterPro" id="IPR005829">
    <property type="entry name" value="Sugar_transporter_CS"/>
</dbReference>
<dbReference type="GO" id="GO:0042910">
    <property type="term" value="F:xenobiotic transmembrane transporter activity"/>
    <property type="evidence" value="ECO:0007669"/>
    <property type="project" value="InterPro"/>
</dbReference>
<comment type="subcellular location">
    <subcellularLocation>
        <location evidence="8">Cell inner membrane</location>
        <topology evidence="8">Multi-pass membrane protein</topology>
    </subcellularLocation>
    <subcellularLocation>
        <location evidence="1">Cell membrane</location>
        <topology evidence="1">Multi-pass membrane protein</topology>
    </subcellularLocation>
</comment>
<evidence type="ECO:0000256" key="8">
    <source>
        <dbReference type="RuleBase" id="RU365088"/>
    </source>
</evidence>
<evidence type="ECO:0000256" key="6">
    <source>
        <dbReference type="ARBA" id="ARBA00022989"/>
    </source>
</evidence>
<evidence type="ECO:0000256" key="4">
    <source>
        <dbReference type="ARBA" id="ARBA00022475"/>
    </source>
</evidence>
<dbReference type="InterPro" id="IPR036259">
    <property type="entry name" value="MFS_trans_sf"/>
</dbReference>
<accession>A0A1I1MIL2</accession>
<dbReference type="CDD" id="cd17320">
    <property type="entry name" value="MFS_MdfA_MDR_like"/>
    <property type="match status" value="1"/>
</dbReference>
<feature type="domain" description="Major facilitator superfamily (MFS) profile" evidence="9">
    <location>
        <begin position="24"/>
        <end position="413"/>
    </location>
</feature>
<feature type="transmembrane region" description="Helical" evidence="8">
    <location>
        <begin position="178"/>
        <end position="198"/>
    </location>
</feature>
<keyword evidence="6 8" id="KW-1133">Transmembrane helix</keyword>
<comment type="similarity">
    <text evidence="2 8">Belongs to the major facilitator superfamily. Bcr/CmlA family.</text>
</comment>
<dbReference type="EMBL" id="FOLX01000001">
    <property type="protein sequence ID" value="SFC84935.1"/>
    <property type="molecule type" value="Genomic_DNA"/>
</dbReference>
<dbReference type="InterPro" id="IPR004812">
    <property type="entry name" value="Efflux_drug-R_Bcr/CmlA"/>
</dbReference>
<dbReference type="InterPro" id="IPR011701">
    <property type="entry name" value="MFS"/>
</dbReference>
<dbReference type="InterPro" id="IPR050189">
    <property type="entry name" value="MFS_Efflux_Transporters"/>
</dbReference>
<dbReference type="Pfam" id="PF07690">
    <property type="entry name" value="MFS_1"/>
    <property type="match status" value="1"/>
</dbReference>
<evidence type="ECO:0000256" key="1">
    <source>
        <dbReference type="ARBA" id="ARBA00004651"/>
    </source>
</evidence>
<keyword evidence="3 8" id="KW-0813">Transport</keyword>
<evidence type="ECO:0000256" key="3">
    <source>
        <dbReference type="ARBA" id="ARBA00022448"/>
    </source>
</evidence>
<feature type="transmembrane region" description="Helical" evidence="8">
    <location>
        <begin position="62"/>
        <end position="81"/>
    </location>
</feature>
<gene>
    <name evidence="10" type="ORF">SAMN05421762_2428</name>
</gene>
<evidence type="ECO:0000313" key="10">
    <source>
        <dbReference type="EMBL" id="SFC84935.1"/>
    </source>
</evidence>
<evidence type="ECO:0000313" key="11">
    <source>
        <dbReference type="Proteomes" id="UP000231644"/>
    </source>
</evidence>
<feature type="transmembrane region" description="Helical" evidence="8">
    <location>
        <begin position="227"/>
        <end position="257"/>
    </location>
</feature>
<dbReference type="PANTHER" id="PTHR43124:SF3">
    <property type="entry name" value="CHLORAMPHENICOL EFFLUX PUMP RV0191"/>
    <property type="match status" value="1"/>
</dbReference>
<feature type="transmembrane region" description="Helical" evidence="8">
    <location>
        <begin position="150"/>
        <end position="172"/>
    </location>
</feature>
<keyword evidence="5 8" id="KW-0812">Transmembrane</keyword>
<keyword evidence="4" id="KW-1003">Cell membrane</keyword>
<keyword evidence="11" id="KW-1185">Reference proteome</keyword>